<dbReference type="InterPro" id="IPR002347">
    <property type="entry name" value="SDR_fam"/>
</dbReference>
<evidence type="ECO:0000256" key="4">
    <source>
        <dbReference type="RuleBase" id="RU000363"/>
    </source>
</evidence>
<accession>A0A367LD56</accession>
<dbReference type="PRINTS" id="PR00081">
    <property type="entry name" value="GDHRDH"/>
</dbReference>
<evidence type="ECO:0000256" key="1">
    <source>
        <dbReference type="ARBA" id="ARBA00006484"/>
    </source>
</evidence>
<dbReference type="Proteomes" id="UP000253664">
    <property type="component" value="Unassembled WGS sequence"/>
</dbReference>
<dbReference type="InterPro" id="IPR036291">
    <property type="entry name" value="NAD(P)-bd_dom_sf"/>
</dbReference>
<keyword evidence="3" id="KW-0560">Oxidoreductase</keyword>
<reference evidence="5 6" key="1">
    <citation type="journal article" date="2015" name="BMC Genomics">
        <title>Insights from the genome of Ophiocordyceps polyrhachis-furcata to pathogenicity and host specificity in insect fungi.</title>
        <authorList>
            <person name="Wichadakul D."/>
            <person name="Kobmoo N."/>
            <person name="Ingsriswang S."/>
            <person name="Tangphatsornruang S."/>
            <person name="Chantasingh D."/>
            <person name="Luangsa-ard J.J."/>
            <person name="Eurwilaichitr L."/>
        </authorList>
    </citation>
    <scope>NUCLEOTIDE SEQUENCE [LARGE SCALE GENOMIC DNA]</scope>
    <source>
        <strain evidence="5 6">BCC 54312</strain>
    </source>
</reference>
<name>A0A367LD56_9HYPO</name>
<evidence type="ECO:0000256" key="3">
    <source>
        <dbReference type="ARBA" id="ARBA00023002"/>
    </source>
</evidence>
<dbReference type="Gene3D" id="3.40.50.720">
    <property type="entry name" value="NAD(P)-binding Rossmann-like Domain"/>
    <property type="match status" value="1"/>
</dbReference>
<dbReference type="GO" id="GO:0006654">
    <property type="term" value="P:phosphatidic acid biosynthetic process"/>
    <property type="evidence" value="ECO:0007669"/>
    <property type="project" value="TreeGrafter"/>
</dbReference>
<dbReference type="GO" id="GO:0004806">
    <property type="term" value="F:triacylglycerol lipase activity"/>
    <property type="evidence" value="ECO:0007669"/>
    <property type="project" value="TreeGrafter"/>
</dbReference>
<dbReference type="GO" id="GO:0005783">
    <property type="term" value="C:endoplasmic reticulum"/>
    <property type="evidence" value="ECO:0007669"/>
    <property type="project" value="TreeGrafter"/>
</dbReference>
<dbReference type="OrthoDB" id="2102561at2759"/>
<keyword evidence="6" id="KW-1185">Reference proteome</keyword>
<dbReference type="GO" id="GO:0019433">
    <property type="term" value="P:triglyceride catabolic process"/>
    <property type="evidence" value="ECO:0007669"/>
    <property type="project" value="TreeGrafter"/>
</dbReference>
<sequence>MDRGRKPSVLITGCTPGGIGHALALEFHARGTAHIVLPVSAPRLTVIQSLEANGLTVLPLDVTSQESVASCRAKVGDITNGKLDILVNNAGRPCVMPALDNDLDDARATYETNVFGPMRMVQSFIDLLIPARGLILNIASGSAELPYLFSSVYSATKAALLQYSRVLRMELKPFNVRVTTCMAGTVRSNFTGGPQRPLPSKSLYQPVADFYSRRLAFSQNNRTMPHDVFAKKVVSQALLGEGWLGGWIGGTPDYLWVGGFSTLVFFSTWMPRWIAEGLTAVYFQMRAMGKRIQAARQKNREIKKL</sequence>
<dbReference type="STRING" id="1330021.A0A367LD56"/>
<dbReference type="InterPro" id="IPR020904">
    <property type="entry name" value="Sc_DH/Rdtase_CS"/>
</dbReference>
<dbReference type="GO" id="GO:0005811">
    <property type="term" value="C:lipid droplet"/>
    <property type="evidence" value="ECO:0007669"/>
    <property type="project" value="TreeGrafter"/>
</dbReference>
<dbReference type="PRINTS" id="PR00080">
    <property type="entry name" value="SDRFAMILY"/>
</dbReference>
<dbReference type="PROSITE" id="PS00061">
    <property type="entry name" value="ADH_SHORT"/>
    <property type="match status" value="1"/>
</dbReference>
<dbReference type="Pfam" id="PF00106">
    <property type="entry name" value="adh_short"/>
    <property type="match status" value="1"/>
</dbReference>
<dbReference type="PANTHER" id="PTHR44169">
    <property type="entry name" value="NADPH-DEPENDENT 1-ACYLDIHYDROXYACETONE PHOSPHATE REDUCTASE"/>
    <property type="match status" value="1"/>
</dbReference>
<keyword evidence="2" id="KW-0521">NADP</keyword>
<comment type="caution">
    <text evidence="5">The sequence shown here is derived from an EMBL/GenBank/DDBJ whole genome shotgun (WGS) entry which is preliminary data.</text>
</comment>
<organism evidence="5 6">
    <name type="scientific">Ophiocordyceps polyrhachis-furcata BCC 54312</name>
    <dbReference type="NCBI Taxonomy" id="1330021"/>
    <lineage>
        <taxon>Eukaryota</taxon>
        <taxon>Fungi</taxon>
        <taxon>Dikarya</taxon>
        <taxon>Ascomycota</taxon>
        <taxon>Pezizomycotina</taxon>
        <taxon>Sordariomycetes</taxon>
        <taxon>Hypocreomycetidae</taxon>
        <taxon>Hypocreales</taxon>
        <taxon>Ophiocordycipitaceae</taxon>
        <taxon>Ophiocordyceps</taxon>
    </lineage>
</organism>
<dbReference type="AlphaFoldDB" id="A0A367LD56"/>
<dbReference type="EMBL" id="LKCN02000007">
    <property type="protein sequence ID" value="RCI12347.1"/>
    <property type="molecule type" value="Genomic_DNA"/>
</dbReference>
<evidence type="ECO:0000313" key="6">
    <source>
        <dbReference type="Proteomes" id="UP000253664"/>
    </source>
</evidence>
<comment type="similarity">
    <text evidence="1 4">Belongs to the short-chain dehydrogenases/reductases (SDR) family.</text>
</comment>
<evidence type="ECO:0000256" key="2">
    <source>
        <dbReference type="ARBA" id="ARBA00022857"/>
    </source>
</evidence>
<dbReference type="PANTHER" id="PTHR44169:SF6">
    <property type="entry name" value="NADPH-DEPENDENT 1-ACYLDIHYDROXYACETONE PHOSPHATE REDUCTASE"/>
    <property type="match status" value="1"/>
</dbReference>
<dbReference type="SUPFAM" id="SSF51735">
    <property type="entry name" value="NAD(P)-binding Rossmann-fold domains"/>
    <property type="match status" value="1"/>
</dbReference>
<gene>
    <name evidence="5" type="ORF">L249_0472</name>
</gene>
<proteinExistence type="inferred from homology"/>
<evidence type="ECO:0000313" key="5">
    <source>
        <dbReference type="EMBL" id="RCI12347.1"/>
    </source>
</evidence>
<protein>
    <submittedName>
        <fullName evidence="5">Uncharacterized protein</fullName>
    </submittedName>
</protein>
<dbReference type="GO" id="GO:0000140">
    <property type="term" value="F:acylglycerone-phosphate reductase (NADP+) activity"/>
    <property type="evidence" value="ECO:0007669"/>
    <property type="project" value="TreeGrafter"/>
</dbReference>